<organism evidence="7 9">
    <name type="scientific">Rotaria sordida</name>
    <dbReference type="NCBI Taxonomy" id="392033"/>
    <lineage>
        <taxon>Eukaryota</taxon>
        <taxon>Metazoa</taxon>
        <taxon>Spiralia</taxon>
        <taxon>Gnathifera</taxon>
        <taxon>Rotifera</taxon>
        <taxon>Eurotatoria</taxon>
        <taxon>Bdelloidea</taxon>
        <taxon>Philodinida</taxon>
        <taxon>Philodinidae</taxon>
        <taxon>Rotaria</taxon>
    </lineage>
</organism>
<dbReference type="EMBL" id="CAJNOU010001121">
    <property type="protein sequence ID" value="CAF1155051.1"/>
    <property type="molecule type" value="Genomic_DNA"/>
</dbReference>
<dbReference type="PANTHER" id="PTHR48033">
    <property type="entry name" value="RNA-BINDING (RRM/RBD/RNP MOTIFS) FAMILY PROTEIN"/>
    <property type="match status" value="1"/>
</dbReference>
<evidence type="ECO:0000259" key="6">
    <source>
        <dbReference type="PROSITE" id="PS50102"/>
    </source>
</evidence>
<evidence type="ECO:0000256" key="3">
    <source>
        <dbReference type="PROSITE-ProRule" id="PRU00176"/>
    </source>
</evidence>
<evidence type="ECO:0000313" key="9">
    <source>
        <dbReference type="Proteomes" id="UP000663889"/>
    </source>
</evidence>
<evidence type="ECO:0000256" key="4">
    <source>
        <dbReference type="SAM" id="Coils"/>
    </source>
</evidence>
<name>A0A814T1B5_9BILA</name>
<keyword evidence="2" id="KW-0539">Nucleus</keyword>
<proteinExistence type="predicted"/>
<dbReference type="InterPro" id="IPR012677">
    <property type="entry name" value="Nucleotide-bd_a/b_plait_sf"/>
</dbReference>
<dbReference type="InterPro" id="IPR000504">
    <property type="entry name" value="RRM_dom"/>
</dbReference>
<keyword evidence="3" id="KW-0694">RNA-binding</keyword>
<dbReference type="GO" id="GO:0003723">
    <property type="term" value="F:RNA binding"/>
    <property type="evidence" value="ECO:0007669"/>
    <property type="project" value="UniProtKB-UniRule"/>
</dbReference>
<accession>A0A814T1B5</accession>
<protein>
    <recommendedName>
        <fullName evidence="6">RRM domain-containing protein</fullName>
    </recommendedName>
</protein>
<comment type="caution">
    <text evidence="7">The sequence shown here is derived from an EMBL/GenBank/DDBJ whole genome shotgun (WGS) entry which is preliminary data.</text>
</comment>
<evidence type="ECO:0000313" key="7">
    <source>
        <dbReference type="EMBL" id="CAF1155051.1"/>
    </source>
</evidence>
<feature type="domain" description="RRM" evidence="6">
    <location>
        <begin position="16"/>
        <end position="94"/>
    </location>
</feature>
<dbReference type="InterPro" id="IPR035979">
    <property type="entry name" value="RBD_domain_sf"/>
</dbReference>
<dbReference type="EMBL" id="CAJOBE010008278">
    <property type="protein sequence ID" value="CAF4057824.1"/>
    <property type="molecule type" value="Genomic_DNA"/>
</dbReference>
<comment type="subcellular location">
    <subcellularLocation>
        <location evidence="1">Nucleus</location>
    </subcellularLocation>
</comment>
<dbReference type="Proteomes" id="UP000663889">
    <property type="component" value="Unassembled WGS sequence"/>
</dbReference>
<evidence type="ECO:0000313" key="8">
    <source>
        <dbReference type="EMBL" id="CAF4057824.1"/>
    </source>
</evidence>
<dbReference type="Gene3D" id="3.30.70.330">
    <property type="match status" value="2"/>
</dbReference>
<evidence type="ECO:0000256" key="1">
    <source>
        <dbReference type="ARBA" id="ARBA00004123"/>
    </source>
</evidence>
<dbReference type="SMART" id="SM00360">
    <property type="entry name" value="RRM"/>
    <property type="match status" value="2"/>
</dbReference>
<reference evidence="7" key="1">
    <citation type="submission" date="2021-02" db="EMBL/GenBank/DDBJ databases">
        <authorList>
            <person name="Nowell W R."/>
        </authorList>
    </citation>
    <scope>NUCLEOTIDE SEQUENCE</scope>
</reference>
<dbReference type="PANTHER" id="PTHR48033:SF10">
    <property type="entry name" value="RNA-BINDING PROTEIN SQUID"/>
    <property type="match status" value="1"/>
</dbReference>
<feature type="region of interest" description="Disordered" evidence="5">
    <location>
        <begin position="361"/>
        <end position="381"/>
    </location>
</feature>
<sequence>MSSISSNRHHYSPKYTEICIGNISNQTEPDRLLMYFEQFGNIVQYNFTSPTGGYVFITYKDPSMVDTCMKSRPHHLDGRHLYVKRALPIDDEHPRERFETTRDLMIVIDFDNKNCTEKEFLTQLRGYFSSYGTLYACKYCHETYFNYILVEFADKDQVDRIILDKPHYYNEHQLNVMKCIPSNIEIMNKKYSLNKQQSSIVIKDAIDDDNYDYIKSQNNFNKNDSIAKEHISEIDLENEVYRLQNVLKKMNDDFAIKRQQLEEQCSEQLKKLDANTDQTNRLQQDLEQEYAKLLTEYESIKRENESLNEQYLAAELENFEITSYYEQILSEEKGKTIQLENEYTQKLKILNSDHSALPSSPCLISSASSKSPSKSIISKDN</sequence>
<gene>
    <name evidence="8" type="ORF">FNK824_LOCUS29080</name>
    <name evidence="7" type="ORF">SEV965_LOCUS18662</name>
</gene>
<dbReference type="GO" id="GO:0005654">
    <property type="term" value="C:nucleoplasm"/>
    <property type="evidence" value="ECO:0007669"/>
    <property type="project" value="TreeGrafter"/>
</dbReference>
<dbReference type="AlphaFoldDB" id="A0A814T1B5"/>
<dbReference type="PROSITE" id="PS50102">
    <property type="entry name" value="RRM"/>
    <property type="match status" value="1"/>
</dbReference>
<dbReference type="GO" id="GO:0000785">
    <property type="term" value="C:chromatin"/>
    <property type="evidence" value="ECO:0007669"/>
    <property type="project" value="TreeGrafter"/>
</dbReference>
<dbReference type="SUPFAM" id="SSF54928">
    <property type="entry name" value="RNA-binding domain, RBD"/>
    <property type="match status" value="2"/>
</dbReference>
<dbReference type="Proteomes" id="UP000663874">
    <property type="component" value="Unassembled WGS sequence"/>
</dbReference>
<dbReference type="GO" id="GO:0010468">
    <property type="term" value="P:regulation of gene expression"/>
    <property type="evidence" value="ECO:0007669"/>
    <property type="project" value="TreeGrafter"/>
</dbReference>
<evidence type="ECO:0000256" key="2">
    <source>
        <dbReference type="ARBA" id="ARBA00023242"/>
    </source>
</evidence>
<feature type="coiled-coil region" evidence="4">
    <location>
        <begin position="258"/>
        <end position="317"/>
    </location>
</feature>
<dbReference type="Pfam" id="PF00076">
    <property type="entry name" value="RRM_1"/>
    <property type="match status" value="1"/>
</dbReference>
<evidence type="ECO:0000256" key="5">
    <source>
        <dbReference type="SAM" id="MobiDB-lite"/>
    </source>
</evidence>
<keyword evidence="4" id="KW-0175">Coiled coil</keyword>